<feature type="compositionally biased region" description="Basic and acidic residues" evidence="1">
    <location>
        <begin position="1784"/>
        <end position="1793"/>
    </location>
</feature>
<dbReference type="Proteomes" id="UP000601435">
    <property type="component" value="Unassembled WGS sequence"/>
</dbReference>
<sequence>VFQRQYTILNLKMAEPMDVNAQAKNESPARKRGIQEEQPLSLDAIRDVVRGEIQGAVAGMSDRVAALEKNLQQHNDRSFQAVETLSTGQADQGLRIAELASDSKILAGRISQLEGTVKTIQSSGSTPSTTESGRVPALVMGGWSPDSPASDVLQKANEMARDLQLQINMSEAFVPGVRRGFVLIPLTPNEGESDDAMRQRAQACIRRVNASNIHLGRKPDGNPAKLWLTVSQPPERRRRAALAGKVKRLIIEAGGPSTLHSIEPEWATGTVWFRNVKISSATSAGPPGSTAAGCGWIDLQQIAGLLSVNKEQLEKAWEPLHAALRCGLKTKPPTCTSLPGTLVVIARGRIDYIATRGMRILNAEAILPVPQGPKREVMWCARQLNPGVDALLNTLPQGPGDPHYLISQTAKAITQPANRSSKFRESPALKQLRRDAKHIPAGPASRQAWKAISKSLQQERRQWKQSLANRAGQLDWHALRSLKHKDANTNWAARLLDDPSWSEKLQKHMESIFTKATPSHTRSAMELLVKETELLCKQCPWRPFTEAEMRVTMAKWKNHKATGPDGIALEALRVMFDHPRWQPKLSELLNDSFYRGALPPEAAKGASVLLPKCVLPANWSETRPITLSSAILKWISQLLLHRGVPLLQDTCQRQWASKGKQGVELILALRKLVRVAHEWKTPFYVVKIDIAKAFDSVAQEKLGELVVRKIARKGGLPWEARLWLSLLEARELCFHVQNSHVSIDQTNGVRQGSPDSPVLFAAQIGEALDATLHAVNGGHPPHVGRHKALEPPPHSGAAFMDDTYIWGESPEYVQKVLTELEKRLRVLGLSINPKKTQVISNRVDDPFRFLIGGVPVIPDGPKALMTILGAPISISGDVAPIVAEMQGRARRAFHAHKKILCSNAPIKERLLMHQCLVRSAALWGCPAWPVNAALLQAANSTQLLQVRTMLTGKRAPTESWPEWNVVFACPPDAVEPMGAHRPWRDLTWWRDQQSLPPGPAPKGVRHIGHHDPDRDPERQIGSVAGLQWWTLASNRSAWQQAEKAFLEKYDPPWASGRQLVLPGDQISHKQLFLRESAIEPFLQHSIRTLFQRGNAGSRVWSSQLMDPASDILCHGPSNTLAACQLLAQTLAEGFDKRSLKLGLYVRVSCGLHEHTRLYADTTKLLASLLREQFPGSPFLAMAILWDPDFPLHRDQQNDWLPNLIFELQSCPQGGTWIENPEGTAALEMPTGDLVWGTILRGWRSTPSATMEVLRALGFVLPTVEDSRRAQLSTWRGSALIQCQAFTPMPCPTPLRCMAQVRALPFNLGRILFLLIISLLYGLFWQGSAGPKPASTTEVIYVESSDDSATDDDVPLAPPEEEDIHGEHTEMTAEQGGVPLQPETLTMAVEEVVNLPVTHHVELHPLCEPQASCDPPPKANLGNTQDFLTGMVILKVINLTFNHMSRAKAQETQQHMSMDTWSAWDDVADASQPAQGMTAPTTGSASTFRLGYATTYDPAADPWHEEGQLGTDEFQHNPMAPYLPPPHRPHDQPVLQPGMLQPPTMDPWQTFARELASTEPLLPPDQWAHNNALGLQPPATAVPQMPADLMEDVEQFHQGQAEEPEPELSLACQVDQLQGEDLSQGEPTVHAPPNDGGNTPLGLLPQQAHAEGEDEGQQPRNLEPLIEKPIEHNASNDYPEEQMANADTEEPEEPAAEEELQRDWGDKPAWLSWREALGSPIFCRPTNTFGMLQEPLFPSDLDRTTMTDKLQILIDYHLNEEPKDRRSPVPSRWINLLNKASGNNNHEKLSKTKGDAPPTPACRKLTDSTTVQLTGQAPGWNIVGHESTMRSSIRVGEISFDIAWTPGAGPPTIPPSIPLAPHNVLTLKGSAIGAWRGASSGIRGVYYPETRGAMDIHNEVRTYIRTHPEVLVSAGRIIAYGWPRGIAPLRWTDIFSRVDGLGKRVGKTTKVQRGYQTARWVLHRSESETSWPSEDPPAPEAMDDGTALLQVPGGIEKLSGVADYGDTEEYVALVQRPPLPPPLRPERPERHPAHARAEGDDPAEAHPTDWMTVTYNFPHGFTMQGLMEILDKILGEILEHSFNLQSQYLTHMAYHAAFYLDKLADLHKANLAAGERPPEPLGPSDSQQSLPEHMTVSFHMANPLSEIEATLSNLAKNYEGLPHRHVRKELARVQTMLEESRAMLKKWAKDPKAPGALPGLAASGNAIDAVVFANLATEEGGLATMGEAIEVAHQATLRCANYMEELVQWLRGRFAEDPGSPSPVNTGERPSGSNQQPDFGRNPRKPLARSGEHMEQQGGEQPHPKQARISLEPRRPCHDAGDTNGSRPLPALPRAHAGCDPEHRGVPRWIGELPPETEGAQQAEATPYQILRAQQIIERLMPFLEQEAAAMLQDAHSMLFQWTSALWGEPVMLTVAGRDEGGGGLPSAEQLEEGRDSDGDSCVATVPFSPPPLDARDPNDDDEQRGPAGVTSPTESDGLSGESHRRRRMHGSFADEY</sequence>
<dbReference type="InterPro" id="IPR043128">
    <property type="entry name" value="Rev_trsase/Diguanyl_cyclase"/>
</dbReference>
<evidence type="ECO:0000259" key="2">
    <source>
        <dbReference type="PROSITE" id="PS50878"/>
    </source>
</evidence>
<protein>
    <recommendedName>
        <fullName evidence="2">Reverse transcriptase domain-containing protein</fullName>
    </recommendedName>
</protein>
<dbReference type="PANTHER" id="PTHR47027">
    <property type="entry name" value="REVERSE TRANSCRIPTASE DOMAIN-CONTAINING PROTEIN"/>
    <property type="match status" value="1"/>
</dbReference>
<reference evidence="3" key="1">
    <citation type="submission" date="2021-02" db="EMBL/GenBank/DDBJ databases">
        <authorList>
            <person name="Dougan E. K."/>
            <person name="Rhodes N."/>
            <person name="Thang M."/>
            <person name="Chan C."/>
        </authorList>
    </citation>
    <scope>NUCLEOTIDE SEQUENCE</scope>
</reference>
<accession>A0A812TVR0</accession>
<feature type="non-terminal residue" evidence="3">
    <location>
        <position position="2496"/>
    </location>
</feature>
<gene>
    <name evidence="3" type="ORF">SNEC2469_LOCUS15538</name>
</gene>
<feature type="domain" description="Reverse transcriptase" evidence="2">
    <location>
        <begin position="591"/>
        <end position="872"/>
    </location>
</feature>
<evidence type="ECO:0000313" key="4">
    <source>
        <dbReference type="Proteomes" id="UP000601435"/>
    </source>
</evidence>
<evidence type="ECO:0000313" key="3">
    <source>
        <dbReference type="EMBL" id="CAE7539757.1"/>
    </source>
</evidence>
<dbReference type="CDD" id="cd01650">
    <property type="entry name" value="RT_nLTR_like"/>
    <property type="match status" value="1"/>
</dbReference>
<keyword evidence="4" id="KW-1185">Reference proteome</keyword>
<dbReference type="OrthoDB" id="410104at2759"/>
<feature type="region of interest" description="Disordered" evidence="1">
    <location>
        <begin position="2256"/>
        <end position="2344"/>
    </location>
</feature>
<dbReference type="InterPro" id="IPR000477">
    <property type="entry name" value="RT_dom"/>
</dbReference>
<dbReference type="PROSITE" id="PS50878">
    <property type="entry name" value="RT_POL"/>
    <property type="match status" value="1"/>
</dbReference>
<feature type="compositionally biased region" description="Acidic residues" evidence="1">
    <location>
        <begin position="1686"/>
        <end position="1697"/>
    </location>
</feature>
<comment type="caution">
    <text evidence="3">The sequence shown here is derived from an EMBL/GenBank/DDBJ whole genome shotgun (WGS) entry which is preliminary data.</text>
</comment>
<evidence type="ECO:0000256" key="1">
    <source>
        <dbReference type="SAM" id="MobiDB-lite"/>
    </source>
</evidence>
<dbReference type="EMBL" id="CAJNJA010025241">
    <property type="protein sequence ID" value="CAE7539757.1"/>
    <property type="molecule type" value="Genomic_DNA"/>
</dbReference>
<organism evidence="3 4">
    <name type="scientific">Symbiodinium necroappetens</name>
    <dbReference type="NCBI Taxonomy" id="1628268"/>
    <lineage>
        <taxon>Eukaryota</taxon>
        <taxon>Sar</taxon>
        <taxon>Alveolata</taxon>
        <taxon>Dinophyceae</taxon>
        <taxon>Suessiales</taxon>
        <taxon>Symbiodiniaceae</taxon>
        <taxon>Symbiodinium</taxon>
    </lineage>
</organism>
<feature type="region of interest" description="Disordered" evidence="1">
    <location>
        <begin position="1780"/>
        <end position="1799"/>
    </location>
</feature>
<dbReference type="Gene3D" id="3.30.70.270">
    <property type="match status" value="1"/>
</dbReference>
<feature type="region of interest" description="Disordered" evidence="1">
    <location>
        <begin position="2417"/>
        <end position="2496"/>
    </location>
</feature>
<dbReference type="InterPro" id="IPR043502">
    <property type="entry name" value="DNA/RNA_pol_sf"/>
</dbReference>
<name>A0A812TVR0_9DINO</name>
<feature type="region of interest" description="Disordered" evidence="1">
    <location>
        <begin position="1670"/>
        <end position="1700"/>
    </location>
</feature>
<feature type="compositionally biased region" description="Basic and acidic residues" evidence="1">
    <location>
        <begin position="2023"/>
        <end position="2045"/>
    </location>
</feature>
<feature type="region of interest" description="Disordered" evidence="1">
    <location>
        <begin position="2015"/>
        <end position="2045"/>
    </location>
</feature>
<dbReference type="Pfam" id="PF00078">
    <property type="entry name" value="RVT_1"/>
    <property type="match status" value="1"/>
</dbReference>
<feature type="region of interest" description="Disordered" evidence="1">
    <location>
        <begin position="1618"/>
        <end position="1658"/>
    </location>
</feature>
<feature type="compositionally biased region" description="Basic and acidic residues" evidence="1">
    <location>
        <begin position="2310"/>
        <end position="2320"/>
    </location>
</feature>
<dbReference type="PANTHER" id="PTHR47027:SF20">
    <property type="entry name" value="REVERSE TRANSCRIPTASE-LIKE PROTEIN WITH RNA-DIRECTED DNA POLYMERASE DOMAIN"/>
    <property type="match status" value="1"/>
</dbReference>
<dbReference type="SUPFAM" id="SSF56672">
    <property type="entry name" value="DNA/RNA polymerases"/>
    <property type="match status" value="1"/>
</dbReference>
<proteinExistence type="predicted"/>